<dbReference type="EC" id="2.7.4.9" evidence="2"/>
<dbReference type="InterPro" id="IPR018094">
    <property type="entry name" value="Thymidylate_kinase"/>
</dbReference>
<gene>
    <name evidence="10" type="ORF">MNBD_GAMMA05-564</name>
</gene>
<evidence type="ECO:0000256" key="5">
    <source>
        <dbReference type="ARBA" id="ARBA00022741"/>
    </source>
</evidence>
<dbReference type="Gene3D" id="3.40.50.300">
    <property type="entry name" value="P-loop containing nucleotide triphosphate hydrolases"/>
    <property type="match status" value="1"/>
</dbReference>
<keyword evidence="3 10" id="KW-0808">Transferase</keyword>
<keyword evidence="7" id="KW-0067">ATP-binding</keyword>
<keyword evidence="5" id="KW-0547">Nucleotide-binding</keyword>
<dbReference type="Pfam" id="PF02223">
    <property type="entry name" value="Thymidylate_kin"/>
    <property type="match status" value="1"/>
</dbReference>
<dbReference type="NCBIfam" id="TIGR00041">
    <property type="entry name" value="DTMP_kinase"/>
    <property type="match status" value="1"/>
</dbReference>
<evidence type="ECO:0000259" key="9">
    <source>
        <dbReference type="Pfam" id="PF02223"/>
    </source>
</evidence>
<dbReference type="InterPro" id="IPR039430">
    <property type="entry name" value="Thymidylate_kin-like_dom"/>
</dbReference>
<evidence type="ECO:0000256" key="3">
    <source>
        <dbReference type="ARBA" id="ARBA00022679"/>
    </source>
</evidence>
<evidence type="ECO:0000256" key="7">
    <source>
        <dbReference type="ARBA" id="ARBA00022840"/>
    </source>
</evidence>
<evidence type="ECO:0000256" key="8">
    <source>
        <dbReference type="ARBA" id="ARBA00048743"/>
    </source>
</evidence>
<dbReference type="GO" id="GO:0006227">
    <property type="term" value="P:dUDP biosynthetic process"/>
    <property type="evidence" value="ECO:0007669"/>
    <property type="project" value="TreeGrafter"/>
</dbReference>
<comment type="similarity">
    <text evidence="1">Belongs to the thymidylate kinase family.</text>
</comment>
<keyword evidence="6 10" id="KW-0418">Kinase</keyword>
<dbReference type="GO" id="GO:0006233">
    <property type="term" value="P:dTDP biosynthetic process"/>
    <property type="evidence" value="ECO:0007669"/>
    <property type="project" value="InterPro"/>
</dbReference>
<dbReference type="PANTHER" id="PTHR10344">
    <property type="entry name" value="THYMIDYLATE KINASE"/>
    <property type="match status" value="1"/>
</dbReference>
<dbReference type="AlphaFoldDB" id="A0A3B0WA41"/>
<dbReference type="FunFam" id="3.40.50.300:FF:000225">
    <property type="entry name" value="Thymidylate kinase"/>
    <property type="match status" value="1"/>
</dbReference>
<protein>
    <recommendedName>
        <fullName evidence="2">dTMP kinase</fullName>
        <ecNumber evidence="2">2.7.4.9</ecNumber>
    </recommendedName>
</protein>
<evidence type="ECO:0000256" key="1">
    <source>
        <dbReference type="ARBA" id="ARBA00009776"/>
    </source>
</evidence>
<comment type="catalytic activity">
    <reaction evidence="8">
        <text>dTMP + ATP = dTDP + ADP</text>
        <dbReference type="Rhea" id="RHEA:13517"/>
        <dbReference type="ChEBI" id="CHEBI:30616"/>
        <dbReference type="ChEBI" id="CHEBI:58369"/>
        <dbReference type="ChEBI" id="CHEBI:63528"/>
        <dbReference type="ChEBI" id="CHEBI:456216"/>
        <dbReference type="EC" id="2.7.4.9"/>
    </reaction>
</comment>
<reference evidence="10" key="1">
    <citation type="submission" date="2018-06" db="EMBL/GenBank/DDBJ databases">
        <authorList>
            <person name="Zhirakovskaya E."/>
        </authorList>
    </citation>
    <scope>NUCLEOTIDE SEQUENCE</scope>
</reference>
<dbReference type="HAMAP" id="MF_00165">
    <property type="entry name" value="Thymidylate_kinase"/>
    <property type="match status" value="1"/>
</dbReference>
<dbReference type="CDD" id="cd01672">
    <property type="entry name" value="TMPK"/>
    <property type="match status" value="1"/>
</dbReference>
<dbReference type="InterPro" id="IPR027417">
    <property type="entry name" value="P-loop_NTPase"/>
</dbReference>
<keyword evidence="4" id="KW-0545">Nucleotide biosynthesis</keyword>
<dbReference type="GO" id="GO:0004798">
    <property type="term" value="F:dTMP kinase activity"/>
    <property type="evidence" value="ECO:0007669"/>
    <property type="project" value="UniProtKB-EC"/>
</dbReference>
<accession>A0A3B0WA41</accession>
<dbReference type="EMBL" id="UOFE01000030">
    <property type="protein sequence ID" value="VAW52795.1"/>
    <property type="molecule type" value="Genomic_DNA"/>
</dbReference>
<dbReference type="GO" id="GO:0005524">
    <property type="term" value="F:ATP binding"/>
    <property type="evidence" value="ECO:0007669"/>
    <property type="project" value="UniProtKB-KW"/>
</dbReference>
<dbReference type="GO" id="GO:0006235">
    <property type="term" value="P:dTTP biosynthetic process"/>
    <property type="evidence" value="ECO:0007669"/>
    <property type="project" value="TreeGrafter"/>
</dbReference>
<name>A0A3B0WA41_9ZZZZ</name>
<dbReference type="PANTHER" id="PTHR10344:SF4">
    <property type="entry name" value="UMP-CMP KINASE 2, MITOCHONDRIAL"/>
    <property type="match status" value="1"/>
</dbReference>
<proteinExistence type="inferred from homology"/>
<organism evidence="10">
    <name type="scientific">hydrothermal vent metagenome</name>
    <dbReference type="NCBI Taxonomy" id="652676"/>
    <lineage>
        <taxon>unclassified sequences</taxon>
        <taxon>metagenomes</taxon>
        <taxon>ecological metagenomes</taxon>
    </lineage>
</organism>
<feature type="domain" description="Thymidylate kinase-like" evidence="9">
    <location>
        <begin position="7"/>
        <end position="196"/>
    </location>
</feature>
<sequence length="222" mass="24847">MKKFITLEGIEGVGKTSNLRYIKELLEKSGQDCVVTREPGGTNLGESLRGLLLSHSNENMSADTELLMMFAARAEHLSKVILPALEVGKTVLCDRFTEATYAYQGGGRQLNVDKISELEDWVQGDLRPDLTVILDAPVEIGRARAGKRSEPDRIEKEQDDFFQRVRAAYIELANHYPQRICLVDASLTLPEVQQQIRAKLVEYEILSPTSLSNLKSLNNVED</sequence>
<evidence type="ECO:0000313" key="10">
    <source>
        <dbReference type="EMBL" id="VAW52795.1"/>
    </source>
</evidence>
<evidence type="ECO:0000256" key="4">
    <source>
        <dbReference type="ARBA" id="ARBA00022727"/>
    </source>
</evidence>
<evidence type="ECO:0000256" key="6">
    <source>
        <dbReference type="ARBA" id="ARBA00022777"/>
    </source>
</evidence>
<dbReference type="GO" id="GO:0005829">
    <property type="term" value="C:cytosol"/>
    <property type="evidence" value="ECO:0007669"/>
    <property type="project" value="TreeGrafter"/>
</dbReference>
<dbReference type="SUPFAM" id="SSF52540">
    <property type="entry name" value="P-loop containing nucleoside triphosphate hydrolases"/>
    <property type="match status" value="1"/>
</dbReference>
<evidence type="ECO:0000256" key="2">
    <source>
        <dbReference type="ARBA" id="ARBA00012980"/>
    </source>
</evidence>